<dbReference type="Gene3D" id="3.40.630.30">
    <property type="match status" value="1"/>
</dbReference>
<dbReference type="CDD" id="cd04301">
    <property type="entry name" value="NAT_SF"/>
    <property type="match status" value="1"/>
</dbReference>
<proteinExistence type="predicted"/>
<dbReference type="OrthoDB" id="9789603at2"/>
<sequence>MCICLIKVEAKNMTILAENRIMEVAFNKILKEGSGKVIPYLKKLYREPPSDEILHKRLLEMFDQNYECFGIYMEKRLIGVFGLWFMTRHYAGRSCEVDHIYIDDAFQRKGIGQSLFEFIHEYVAAKGCETVELNSYVENFPSHKFYMNLGYIIRGYHFLKKL</sequence>
<evidence type="ECO:0000313" key="3">
    <source>
        <dbReference type="Proteomes" id="UP000315131"/>
    </source>
</evidence>
<dbReference type="Pfam" id="PF00583">
    <property type="entry name" value="Acetyltransf_1"/>
    <property type="match status" value="1"/>
</dbReference>
<evidence type="ECO:0000259" key="1">
    <source>
        <dbReference type="PROSITE" id="PS51186"/>
    </source>
</evidence>
<dbReference type="SUPFAM" id="SSF55729">
    <property type="entry name" value="Acyl-CoA N-acyltransferases (Nat)"/>
    <property type="match status" value="1"/>
</dbReference>
<feature type="domain" description="N-acetyltransferase" evidence="1">
    <location>
        <begin position="28"/>
        <end position="162"/>
    </location>
</feature>
<dbReference type="InterPro" id="IPR016181">
    <property type="entry name" value="Acyl_CoA_acyltransferase"/>
</dbReference>
<reference evidence="2 3" key="1">
    <citation type="submission" date="2019-06" db="EMBL/GenBank/DDBJ databases">
        <title>Gramella sabulilitoris sp. nov., isolated from a marine sand.</title>
        <authorList>
            <person name="Yoon J.-H."/>
        </authorList>
    </citation>
    <scope>NUCLEOTIDE SEQUENCE [LARGE SCALE GENOMIC DNA]</scope>
    <source>
        <strain evidence="2 3">HSMS-1</strain>
    </source>
</reference>
<name>A0A550HZ69_9FLAO</name>
<dbReference type="PROSITE" id="PS51186">
    <property type="entry name" value="GNAT"/>
    <property type="match status" value="1"/>
</dbReference>
<organism evidence="2 3">
    <name type="scientific">Christiangramia sabulilitoris</name>
    <dbReference type="NCBI Taxonomy" id="2583991"/>
    <lineage>
        <taxon>Bacteria</taxon>
        <taxon>Pseudomonadati</taxon>
        <taxon>Bacteroidota</taxon>
        <taxon>Flavobacteriia</taxon>
        <taxon>Flavobacteriales</taxon>
        <taxon>Flavobacteriaceae</taxon>
        <taxon>Christiangramia</taxon>
    </lineage>
</organism>
<evidence type="ECO:0000313" key="2">
    <source>
        <dbReference type="EMBL" id="TRO64021.1"/>
    </source>
</evidence>
<dbReference type="InterPro" id="IPR000182">
    <property type="entry name" value="GNAT_dom"/>
</dbReference>
<protein>
    <submittedName>
        <fullName evidence="2">GNAT family N-acetyltransferase</fullName>
    </submittedName>
</protein>
<comment type="caution">
    <text evidence="2">The sequence shown here is derived from an EMBL/GenBank/DDBJ whole genome shotgun (WGS) entry which is preliminary data.</text>
</comment>
<dbReference type="AlphaFoldDB" id="A0A550HZ69"/>
<keyword evidence="3" id="KW-1185">Reference proteome</keyword>
<dbReference type="EMBL" id="VHSF01000003">
    <property type="protein sequence ID" value="TRO64021.1"/>
    <property type="molecule type" value="Genomic_DNA"/>
</dbReference>
<accession>A0A550HZ69</accession>
<gene>
    <name evidence="2" type="ORF">FGM01_10965</name>
</gene>
<dbReference type="GO" id="GO:0016747">
    <property type="term" value="F:acyltransferase activity, transferring groups other than amino-acyl groups"/>
    <property type="evidence" value="ECO:0007669"/>
    <property type="project" value="InterPro"/>
</dbReference>
<dbReference type="Proteomes" id="UP000315131">
    <property type="component" value="Unassembled WGS sequence"/>
</dbReference>
<keyword evidence="2" id="KW-0808">Transferase</keyword>